<evidence type="ECO:0000259" key="6">
    <source>
        <dbReference type="Pfam" id="PF04545"/>
    </source>
</evidence>
<gene>
    <name evidence="7" type="ORF">ACFFII_14805</name>
</gene>
<evidence type="ECO:0000256" key="1">
    <source>
        <dbReference type="ARBA" id="ARBA00010466"/>
    </source>
</evidence>
<accession>A0ABV6I726</accession>
<keyword evidence="2" id="KW-0805">Transcription regulation</keyword>
<dbReference type="Gene3D" id="1.10.10.10">
    <property type="entry name" value="Winged helix-like DNA-binding domain superfamily/Winged helix DNA-binding domain"/>
    <property type="match status" value="1"/>
</dbReference>
<dbReference type="InterPro" id="IPR036388">
    <property type="entry name" value="WH-like_DNA-bd_sf"/>
</dbReference>
<dbReference type="InterPro" id="IPR007324">
    <property type="entry name" value="Sugar-bd_dom_put"/>
</dbReference>
<dbReference type="RefSeq" id="WP_377699644.1">
    <property type="nucleotide sequence ID" value="NZ_JBHLWE010000044.1"/>
</dbReference>
<comment type="caution">
    <text evidence="7">The sequence shown here is derived from an EMBL/GenBank/DDBJ whole genome shotgun (WGS) entry which is preliminary data.</text>
</comment>
<dbReference type="InterPro" id="IPR013324">
    <property type="entry name" value="RNA_pol_sigma_r3/r4-like"/>
</dbReference>
<keyword evidence="8" id="KW-1185">Reference proteome</keyword>
<evidence type="ECO:0000313" key="8">
    <source>
        <dbReference type="Proteomes" id="UP001589799"/>
    </source>
</evidence>
<dbReference type="Pfam" id="PF04545">
    <property type="entry name" value="Sigma70_r4"/>
    <property type="match status" value="1"/>
</dbReference>
<dbReference type="InterPro" id="IPR007630">
    <property type="entry name" value="RNA_pol_sigma70_r4"/>
</dbReference>
<keyword evidence="4" id="KW-0804">Transcription</keyword>
<dbReference type="EMBL" id="JBHLWE010000044">
    <property type="protein sequence ID" value="MFC0342036.1"/>
    <property type="molecule type" value="Genomic_DNA"/>
</dbReference>
<proteinExistence type="inferred from homology"/>
<evidence type="ECO:0000313" key="7">
    <source>
        <dbReference type="EMBL" id="MFC0342036.1"/>
    </source>
</evidence>
<feature type="domain" description="Sugar-binding" evidence="5">
    <location>
        <begin position="64"/>
        <end position="314"/>
    </location>
</feature>
<dbReference type="InterPro" id="IPR037171">
    <property type="entry name" value="NagB/RpiA_transferase-like"/>
</dbReference>
<evidence type="ECO:0000256" key="4">
    <source>
        <dbReference type="ARBA" id="ARBA00023163"/>
    </source>
</evidence>
<dbReference type="SUPFAM" id="SSF100950">
    <property type="entry name" value="NagB/RpiA/CoA transferase-like"/>
    <property type="match status" value="1"/>
</dbReference>
<protein>
    <submittedName>
        <fullName evidence="7">Sugar-binding transcriptional regulator</fullName>
    </submittedName>
</protein>
<dbReference type="PANTHER" id="PTHR34294:SF1">
    <property type="entry name" value="TRANSCRIPTIONAL REGULATOR LSRR"/>
    <property type="match status" value="1"/>
</dbReference>
<name>A0ABV6I726_9RHOB</name>
<dbReference type="Pfam" id="PF04198">
    <property type="entry name" value="Sugar-bind"/>
    <property type="match status" value="1"/>
</dbReference>
<dbReference type="InterPro" id="IPR051054">
    <property type="entry name" value="SorC_transcr_regulators"/>
</dbReference>
<dbReference type="PANTHER" id="PTHR34294">
    <property type="entry name" value="TRANSCRIPTIONAL REGULATOR-RELATED"/>
    <property type="match status" value="1"/>
</dbReference>
<sequence length="317" mass="34390">MNGENPDADGFAAEVCWHYYVNELTQAEIAKMLGVTRLRVNQAIQRARASGMVRIEIEAEHLPQLDLQDRLLKRYGLKRVEVAPSRPGSDDYHKPTGAALASLISSRLRAGGWQRIGVSWGMTLKAAIDRMPLHDLPRVEVISMIGGTNRGEKFNAFGIASGLAERLSARYSLLPAPIFLAPQVDRAAFLSQSIFTEHLDKLTRLDAAILTCSDISERSYLIRTGLPKGMDAGELIAAGAIGDVVGRFLDNEGQVVATTLDDCTIGIELAVLRTVPERILAAAGRHKVAIIRAVLRAGFANVLVTDDATAELLLDAQ</sequence>
<reference evidence="7 8" key="1">
    <citation type="submission" date="2024-09" db="EMBL/GenBank/DDBJ databases">
        <authorList>
            <person name="Sun Q."/>
            <person name="Mori K."/>
        </authorList>
    </citation>
    <scope>NUCLEOTIDE SEQUENCE [LARGE SCALE GENOMIC DNA]</scope>
    <source>
        <strain evidence="7 8">KCTC 22789</strain>
    </source>
</reference>
<comment type="similarity">
    <text evidence="1">Belongs to the SorC transcriptional regulatory family.</text>
</comment>
<dbReference type="Proteomes" id="UP001589799">
    <property type="component" value="Unassembled WGS sequence"/>
</dbReference>
<dbReference type="Gene3D" id="3.40.50.1360">
    <property type="match status" value="1"/>
</dbReference>
<evidence type="ECO:0000256" key="2">
    <source>
        <dbReference type="ARBA" id="ARBA00023015"/>
    </source>
</evidence>
<evidence type="ECO:0000256" key="3">
    <source>
        <dbReference type="ARBA" id="ARBA00023125"/>
    </source>
</evidence>
<evidence type="ECO:0000259" key="5">
    <source>
        <dbReference type="Pfam" id="PF04198"/>
    </source>
</evidence>
<keyword evidence="3" id="KW-0238">DNA-binding</keyword>
<dbReference type="SUPFAM" id="SSF88659">
    <property type="entry name" value="Sigma3 and sigma4 domains of RNA polymerase sigma factors"/>
    <property type="match status" value="1"/>
</dbReference>
<organism evidence="7 8">
    <name type="scientific">Paracoccus niistensis</name>
    <dbReference type="NCBI Taxonomy" id="632935"/>
    <lineage>
        <taxon>Bacteria</taxon>
        <taxon>Pseudomonadati</taxon>
        <taxon>Pseudomonadota</taxon>
        <taxon>Alphaproteobacteria</taxon>
        <taxon>Rhodobacterales</taxon>
        <taxon>Paracoccaceae</taxon>
        <taxon>Paracoccus</taxon>
    </lineage>
</organism>
<feature type="domain" description="RNA polymerase sigma-70 region 4" evidence="6">
    <location>
        <begin position="19"/>
        <end position="48"/>
    </location>
</feature>